<comment type="subcellular location">
    <subcellularLocation>
        <location evidence="1">Membrane</location>
        <topology evidence="1">Multi-pass membrane protein</topology>
    </subcellularLocation>
</comment>
<name>A0A0E0BQ68_9ORYZ</name>
<evidence type="ECO:0000256" key="5">
    <source>
        <dbReference type="ARBA" id="ARBA00022989"/>
    </source>
</evidence>
<sequence length="302" mass="30827">MSCSKTHSASKKMDDGSSPASTSATAAAAAAAANLESTSFDDGRSHSSKITPIELVVVTDPEEEPPPASRSHGHGPRRRSWRRRPCPPLAKKAAAEFVGTFILIFAMLSTIVTDAQRGGVEGLVGVAASIGLAVAVLVMSLAHVSGCHINPAVSVAMAAFGRLPPAHLLPYSAAQVLGAVAAAAAVDGILHPASRGWMVSVPKVGTVEAFFLEFVTTFVLLFVITALSADPNAVKELIAVAVGGTAMMNVLVAGPSTGASMNPARTLGPAIVAGNYTQIWVYMVSTPLGAIAGTGAYFAIKL</sequence>
<dbReference type="Gramene" id="OGLUM12G06670.1">
    <property type="protein sequence ID" value="OGLUM12G06670.1"/>
    <property type="gene ID" value="OGLUM12G06670"/>
</dbReference>
<dbReference type="GO" id="GO:0016020">
    <property type="term" value="C:membrane"/>
    <property type="evidence" value="ECO:0007669"/>
    <property type="project" value="UniProtKB-SubCell"/>
</dbReference>
<keyword evidence="2 7" id="KW-0813">Transport</keyword>
<feature type="compositionally biased region" description="Low complexity" evidence="8">
    <location>
        <begin position="20"/>
        <end position="33"/>
    </location>
</feature>
<evidence type="ECO:0000256" key="4">
    <source>
        <dbReference type="ARBA" id="ARBA00022737"/>
    </source>
</evidence>
<feature type="transmembrane region" description="Helical" evidence="9">
    <location>
        <begin position="168"/>
        <end position="190"/>
    </location>
</feature>
<protein>
    <recommendedName>
        <fullName evidence="12">Aquaporin</fullName>
    </recommendedName>
</protein>
<feature type="transmembrane region" description="Helical" evidence="9">
    <location>
        <begin position="279"/>
        <end position="300"/>
    </location>
</feature>
<dbReference type="GO" id="GO:0015267">
    <property type="term" value="F:channel activity"/>
    <property type="evidence" value="ECO:0007669"/>
    <property type="project" value="InterPro"/>
</dbReference>
<evidence type="ECO:0000256" key="7">
    <source>
        <dbReference type="RuleBase" id="RU000477"/>
    </source>
</evidence>
<evidence type="ECO:0000256" key="2">
    <source>
        <dbReference type="ARBA" id="ARBA00022448"/>
    </source>
</evidence>
<evidence type="ECO:0000313" key="11">
    <source>
        <dbReference type="Proteomes" id="UP000026961"/>
    </source>
</evidence>
<evidence type="ECO:0000256" key="9">
    <source>
        <dbReference type="SAM" id="Phobius"/>
    </source>
</evidence>
<feature type="region of interest" description="Disordered" evidence="8">
    <location>
        <begin position="1"/>
        <end position="84"/>
    </location>
</feature>
<reference evidence="10" key="2">
    <citation type="submission" date="2018-05" db="EMBL/GenBank/DDBJ databases">
        <title>OgluRS3 (Oryza glumaepatula Reference Sequence Version 3).</title>
        <authorList>
            <person name="Zhang J."/>
            <person name="Kudrna D."/>
            <person name="Lee S."/>
            <person name="Talag J."/>
            <person name="Welchert J."/>
            <person name="Wing R.A."/>
        </authorList>
    </citation>
    <scope>NUCLEOTIDE SEQUENCE [LARGE SCALE GENOMIC DNA]</scope>
</reference>
<dbReference type="AlphaFoldDB" id="A0A0E0BQ68"/>
<accession>A0A0E0BQ68</accession>
<dbReference type="EnsemblPlants" id="OGLUM12G06670.1">
    <property type="protein sequence ID" value="OGLUM12G06670.1"/>
    <property type="gene ID" value="OGLUM12G06670"/>
</dbReference>
<keyword evidence="6 9" id="KW-0472">Membrane</keyword>
<reference evidence="10" key="1">
    <citation type="submission" date="2015-04" db="UniProtKB">
        <authorList>
            <consortium name="EnsemblPlants"/>
        </authorList>
    </citation>
    <scope>IDENTIFICATION</scope>
</reference>
<organism evidence="10">
    <name type="scientific">Oryza glumipatula</name>
    <dbReference type="NCBI Taxonomy" id="40148"/>
    <lineage>
        <taxon>Eukaryota</taxon>
        <taxon>Viridiplantae</taxon>
        <taxon>Streptophyta</taxon>
        <taxon>Embryophyta</taxon>
        <taxon>Tracheophyta</taxon>
        <taxon>Spermatophyta</taxon>
        <taxon>Magnoliopsida</taxon>
        <taxon>Liliopsida</taxon>
        <taxon>Poales</taxon>
        <taxon>Poaceae</taxon>
        <taxon>BOP clade</taxon>
        <taxon>Oryzoideae</taxon>
        <taxon>Oryzeae</taxon>
        <taxon>Oryzinae</taxon>
        <taxon>Oryza</taxon>
    </lineage>
</organism>
<keyword evidence="5 9" id="KW-1133">Transmembrane helix</keyword>
<keyword evidence="11" id="KW-1185">Reference proteome</keyword>
<dbReference type="Proteomes" id="UP000026961">
    <property type="component" value="Chromosome 12"/>
</dbReference>
<dbReference type="InterPro" id="IPR034294">
    <property type="entry name" value="Aquaporin_transptr"/>
</dbReference>
<evidence type="ECO:0000256" key="1">
    <source>
        <dbReference type="ARBA" id="ARBA00004141"/>
    </source>
</evidence>
<dbReference type="PRINTS" id="PR00783">
    <property type="entry name" value="MINTRINSICP"/>
</dbReference>
<dbReference type="InterPro" id="IPR022357">
    <property type="entry name" value="MIP_CS"/>
</dbReference>
<dbReference type="Pfam" id="PF00230">
    <property type="entry name" value="MIP"/>
    <property type="match status" value="1"/>
</dbReference>
<dbReference type="PANTHER" id="PTHR45724">
    <property type="entry name" value="AQUAPORIN NIP2-1"/>
    <property type="match status" value="1"/>
</dbReference>
<feature type="transmembrane region" description="Helical" evidence="9">
    <location>
        <begin position="124"/>
        <end position="147"/>
    </location>
</feature>
<feature type="transmembrane region" description="Helical" evidence="9">
    <location>
        <begin position="210"/>
        <end position="230"/>
    </location>
</feature>
<evidence type="ECO:0000256" key="3">
    <source>
        <dbReference type="ARBA" id="ARBA00022692"/>
    </source>
</evidence>
<dbReference type="Gene3D" id="1.20.1080.10">
    <property type="entry name" value="Glycerol uptake facilitator protein"/>
    <property type="match status" value="1"/>
</dbReference>
<evidence type="ECO:0000256" key="8">
    <source>
        <dbReference type="SAM" id="MobiDB-lite"/>
    </source>
</evidence>
<comment type="similarity">
    <text evidence="7">Belongs to the MIP/aquaporin (TC 1.A.8) family.</text>
</comment>
<feature type="compositionally biased region" description="Basic residues" evidence="8">
    <location>
        <begin position="71"/>
        <end position="84"/>
    </location>
</feature>
<dbReference type="PROSITE" id="PS00221">
    <property type="entry name" value="MIP"/>
    <property type="match status" value="1"/>
</dbReference>
<dbReference type="SUPFAM" id="SSF81338">
    <property type="entry name" value="Aquaporin-like"/>
    <property type="match status" value="1"/>
</dbReference>
<keyword evidence="4" id="KW-0677">Repeat</keyword>
<dbReference type="STRING" id="40148.A0A0E0BQ68"/>
<evidence type="ECO:0000256" key="6">
    <source>
        <dbReference type="ARBA" id="ARBA00023136"/>
    </source>
</evidence>
<dbReference type="InterPro" id="IPR000425">
    <property type="entry name" value="MIP"/>
</dbReference>
<keyword evidence="3 7" id="KW-0812">Transmembrane</keyword>
<dbReference type="eggNOG" id="KOG0223">
    <property type="taxonomic scope" value="Eukaryota"/>
</dbReference>
<evidence type="ECO:0000313" key="10">
    <source>
        <dbReference type="EnsemblPlants" id="OGLUM12G06670.1"/>
    </source>
</evidence>
<dbReference type="InterPro" id="IPR023271">
    <property type="entry name" value="Aquaporin-like"/>
</dbReference>
<evidence type="ECO:0008006" key="12">
    <source>
        <dbReference type="Google" id="ProtNLM"/>
    </source>
</evidence>
<dbReference type="HOGENOM" id="CLU_020019_3_1_1"/>
<feature type="transmembrane region" description="Helical" evidence="9">
    <location>
        <begin position="93"/>
        <end position="112"/>
    </location>
</feature>
<feature type="transmembrane region" description="Helical" evidence="9">
    <location>
        <begin position="237"/>
        <end position="259"/>
    </location>
</feature>
<proteinExistence type="inferred from homology"/>
<dbReference type="PANTHER" id="PTHR45724:SF55">
    <property type="entry name" value="AQUAPORIN NIP3-2"/>
    <property type="match status" value="1"/>
</dbReference>